<accession>A0A1I3H1B3</accession>
<dbReference type="PROSITE" id="PS51318">
    <property type="entry name" value="TAT"/>
    <property type="match status" value="1"/>
</dbReference>
<evidence type="ECO:0000313" key="3">
    <source>
        <dbReference type="Proteomes" id="UP000183639"/>
    </source>
</evidence>
<sequence length="389" mass="42507">MIEQKAVEYSREDEVMKRNMTRRNFVKLAGMAVAFAALPGCATLAADTAVKKPDGKQKVAGTGGERYVPYQERQGAESVVYFTRDLSAAGLLQIYDRVKKDLGGKVAIKLHTGEPQGPNIIPRPWVKELLQKRLPAGTIIETNTYYGGGRDTTEKHRQTLQVNGWTAFTTVDITDAEGTAMLPVPNGKWFTEMSVGKNMLAYDSLLTLTHFKGHAMGGFGGSNKNLGIGCADGKIGKKMIHAGDSGSQWGVNNEEFMERMTESTQAVVSHFKDKIAFINVMRNMSVDCDCAGTSAQPVVTPDIGIVASLDILAADQACVDCVYALPEESRHDLVERMESRHSMRQLTYMKKMGMGNDRYQLIDIDNGDKVITAAEAVKGVKGTWVPDGN</sequence>
<dbReference type="InterPro" id="IPR006311">
    <property type="entry name" value="TAT_signal"/>
</dbReference>
<name>A0A1I3H1B3_SELRU</name>
<evidence type="ECO:0000313" key="2">
    <source>
        <dbReference type="EMBL" id="SFI29347.1"/>
    </source>
</evidence>
<protein>
    <recommendedName>
        <fullName evidence="1">DUF362 domain-containing protein</fullName>
    </recommendedName>
</protein>
<dbReference type="AlphaFoldDB" id="A0A1I3H1B3"/>
<dbReference type="Pfam" id="PF04015">
    <property type="entry name" value="DUF362"/>
    <property type="match status" value="1"/>
</dbReference>
<dbReference type="EMBL" id="FOQK01000026">
    <property type="protein sequence ID" value="SFI29347.1"/>
    <property type="molecule type" value="Genomic_DNA"/>
</dbReference>
<reference evidence="2 3" key="1">
    <citation type="submission" date="2016-10" db="EMBL/GenBank/DDBJ databases">
        <authorList>
            <person name="de Groot N.N."/>
        </authorList>
    </citation>
    <scope>NUCLEOTIDE SEQUENCE [LARGE SCALE GENOMIC DNA]</scope>
    <source>
        <strain evidence="2 3">Z108</strain>
    </source>
</reference>
<dbReference type="Proteomes" id="UP000183639">
    <property type="component" value="Unassembled WGS sequence"/>
</dbReference>
<organism evidence="2 3">
    <name type="scientific">Selenomonas ruminantium</name>
    <dbReference type="NCBI Taxonomy" id="971"/>
    <lineage>
        <taxon>Bacteria</taxon>
        <taxon>Bacillati</taxon>
        <taxon>Bacillota</taxon>
        <taxon>Negativicutes</taxon>
        <taxon>Selenomonadales</taxon>
        <taxon>Selenomonadaceae</taxon>
        <taxon>Selenomonas</taxon>
    </lineage>
</organism>
<evidence type="ECO:0000259" key="1">
    <source>
        <dbReference type="Pfam" id="PF04015"/>
    </source>
</evidence>
<gene>
    <name evidence="2" type="ORF">SAMN04487861_12642</name>
</gene>
<proteinExistence type="predicted"/>
<dbReference type="InterPro" id="IPR007160">
    <property type="entry name" value="DUF362"/>
</dbReference>
<feature type="domain" description="DUF362" evidence="1">
    <location>
        <begin position="106"/>
        <end position="320"/>
    </location>
</feature>